<feature type="transmembrane region" description="Helical" evidence="9">
    <location>
        <begin position="354"/>
        <end position="374"/>
    </location>
</feature>
<feature type="domain" description="Major facilitator superfamily (MFS) profile" evidence="10">
    <location>
        <begin position="7"/>
        <end position="387"/>
    </location>
</feature>
<feature type="transmembrane region" description="Helical" evidence="9">
    <location>
        <begin position="167"/>
        <end position="185"/>
    </location>
</feature>
<evidence type="ECO:0000256" key="8">
    <source>
        <dbReference type="ARBA" id="ARBA00023136"/>
    </source>
</evidence>
<proteinExistence type="inferred from homology"/>
<reference evidence="11 12" key="1">
    <citation type="submission" date="2020-04" db="EMBL/GenBank/DDBJ databases">
        <title>Genome sequencing of novel species.</title>
        <authorList>
            <person name="Heo J."/>
            <person name="Kim S.-J."/>
            <person name="Kim J.-S."/>
            <person name="Hong S.-B."/>
            <person name="Kwon S.-W."/>
        </authorList>
    </citation>
    <scope>NUCLEOTIDE SEQUENCE [LARGE SCALE GENOMIC DNA]</scope>
    <source>
        <strain evidence="11 12">MFER-1</strain>
    </source>
</reference>
<sequence length="387" mass="42538">MFIRVRWAWKLIAAMFLYGLGVGILAPMNAVYMQESIGLTKEEIVIVFASSLLLNMVLTISVGFISDRLVRRRRIPMIAAALCIVGLLFYMQADSFAYALLGMALASAPSGMIMGQMFAMARNHFSQWAPTIVEMSQLWLRATFSVGFFTGLLAGANIYLISSFRGVLWGNLFGYAALFALLLFYREVVAEPRSAKSGGGEPYSLIMLIALLLLSCADAIRGLYLPLVVNERFGDPRLASYIWSAQAVFELLFMTIAGYWAVKYGSKRIIVLGAACAFVAYFVYATVDSLPVFFVVQPIYSFFVSVLMGVAMGYVQRMFISRTGFGASLYVFITQTASLIGFILPLTIEGITPTIFYIPAALVLVSLSLIAVSLRSERGKLSINSQA</sequence>
<gene>
    <name evidence="11" type="ORF">HH215_08095</name>
</gene>
<comment type="similarity">
    <text evidence="2">Belongs to the major facilitator superfamily. Set transporter family.</text>
</comment>
<evidence type="ECO:0000256" key="4">
    <source>
        <dbReference type="ARBA" id="ARBA00022475"/>
    </source>
</evidence>
<keyword evidence="4" id="KW-1003">Cell membrane</keyword>
<evidence type="ECO:0000256" key="1">
    <source>
        <dbReference type="ARBA" id="ARBA00004651"/>
    </source>
</evidence>
<dbReference type="PANTHER" id="PTHR23535">
    <property type="entry name" value="SUGAR EFFLUX TRANSPORTER A-RELATED"/>
    <property type="match status" value="1"/>
</dbReference>
<keyword evidence="8 9" id="KW-0472">Membrane</keyword>
<feature type="transmembrane region" description="Helical" evidence="9">
    <location>
        <begin position="241"/>
        <end position="262"/>
    </location>
</feature>
<dbReference type="GO" id="GO:0005886">
    <property type="term" value="C:plasma membrane"/>
    <property type="evidence" value="ECO:0007669"/>
    <property type="project" value="UniProtKB-SubCell"/>
</dbReference>
<dbReference type="PANTHER" id="PTHR23535:SF2">
    <property type="entry name" value="SUGAR EFFLUX TRANSPORTER A-RELATED"/>
    <property type="match status" value="1"/>
</dbReference>
<evidence type="ECO:0000313" key="12">
    <source>
        <dbReference type="Proteomes" id="UP000502248"/>
    </source>
</evidence>
<evidence type="ECO:0000256" key="9">
    <source>
        <dbReference type="SAM" id="Phobius"/>
    </source>
</evidence>
<evidence type="ECO:0000256" key="5">
    <source>
        <dbReference type="ARBA" id="ARBA00022597"/>
    </source>
</evidence>
<organism evidence="11 12">
    <name type="scientific">Cohnella herbarum</name>
    <dbReference type="NCBI Taxonomy" id="2728023"/>
    <lineage>
        <taxon>Bacteria</taxon>
        <taxon>Bacillati</taxon>
        <taxon>Bacillota</taxon>
        <taxon>Bacilli</taxon>
        <taxon>Bacillales</taxon>
        <taxon>Paenibacillaceae</taxon>
        <taxon>Cohnella</taxon>
    </lineage>
</organism>
<evidence type="ECO:0000259" key="10">
    <source>
        <dbReference type="PROSITE" id="PS50850"/>
    </source>
</evidence>
<dbReference type="InterPro" id="IPR011701">
    <property type="entry name" value="MFS"/>
</dbReference>
<feature type="transmembrane region" description="Helical" evidence="9">
    <location>
        <begin position="138"/>
        <end position="161"/>
    </location>
</feature>
<dbReference type="GO" id="GO:0022857">
    <property type="term" value="F:transmembrane transporter activity"/>
    <property type="evidence" value="ECO:0007669"/>
    <property type="project" value="InterPro"/>
</dbReference>
<dbReference type="SUPFAM" id="SSF103473">
    <property type="entry name" value="MFS general substrate transporter"/>
    <property type="match status" value="1"/>
</dbReference>
<dbReference type="InterPro" id="IPR020846">
    <property type="entry name" value="MFS_dom"/>
</dbReference>
<evidence type="ECO:0000256" key="2">
    <source>
        <dbReference type="ARBA" id="ARBA00006523"/>
    </source>
</evidence>
<evidence type="ECO:0000256" key="3">
    <source>
        <dbReference type="ARBA" id="ARBA00022448"/>
    </source>
</evidence>
<keyword evidence="7 9" id="KW-1133">Transmembrane helix</keyword>
<evidence type="ECO:0000313" key="11">
    <source>
        <dbReference type="EMBL" id="QJD88050.1"/>
    </source>
</evidence>
<feature type="transmembrane region" description="Helical" evidence="9">
    <location>
        <begin position="44"/>
        <end position="65"/>
    </location>
</feature>
<feature type="transmembrane region" description="Helical" evidence="9">
    <location>
        <begin position="205"/>
        <end position="229"/>
    </location>
</feature>
<dbReference type="Pfam" id="PF07690">
    <property type="entry name" value="MFS_1"/>
    <property type="match status" value="2"/>
</dbReference>
<keyword evidence="12" id="KW-1185">Reference proteome</keyword>
<dbReference type="PROSITE" id="PS50850">
    <property type="entry name" value="MFS"/>
    <property type="match status" value="1"/>
</dbReference>
<comment type="subcellular location">
    <subcellularLocation>
        <location evidence="1">Cell membrane</location>
        <topology evidence="1">Multi-pass membrane protein</topology>
    </subcellularLocation>
</comment>
<evidence type="ECO:0000256" key="7">
    <source>
        <dbReference type="ARBA" id="ARBA00022989"/>
    </source>
</evidence>
<accession>A0A7Z2VSB9</accession>
<dbReference type="AlphaFoldDB" id="A0A7Z2VSB9"/>
<keyword evidence="6 9" id="KW-0812">Transmembrane</keyword>
<keyword evidence="5" id="KW-0762">Sugar transport</keyword>
<dbReference type="KEGG" id="cheb:HH215_08095"/>
<name>A0A7Z2VSB9_9BACL</name>
<dbReference type="Gene3D" id="1.20.1250.20">
    <property type="entry name" value="MFS general substrate transporter like domains"/>
    <property type="match status" value="2"/>
</dbReference>
<keyword evidence="3" id="KW-0813">Transport</keyword>
<evidence type="ECO:0000256" key="6">
    <source>
        <dbReference type="ARBA" id="ARBA00022692"/>
    </source>
</evidence>
<dbReference type="InterPro" id="IPR036259">
    <property type="entry name" value="MFS_trans_sf"/>
</dbReference>
<feature type="transmembrane region" description="Helical" evidence="9">
    <location>
        <begin position="12"/>
        <end position="32"/>
    </location>
</feature>
<protein>
    <submittedName>
        <fullName evidence="11">MFS transporter</fullName>
    </submittedName>
</protein>
<feature type="transmembrane region" description="Helical" evidence="9">
    <location>
        <begin position="293"/>
        <end position="315"/>
    </location>
</feature>
<feature type="transmembrane region" description="Helical" evidence="9">
    <location>
        <begin position="99"/>
        <end position="118"/>
    </location>
</feature>
<dbReference type="EMBL" id="CP051680">
    <property type="protein sequence ID" value="QJD88050.1"/>
    <property type="molecule type" value="Genomic_DNA"/>
</dbReference>
<dbReference type="Proteomes" id="UP000502248">
    <property type="component" value="Chromosome"/>
</dbReference>
<feature type="transmembrane region" description="Helical" evidence="9">
    <location>
        <begin position="327"/>
        <end position="348"/>
    </location>
</feature>
<feature type="transmembrane region" description="Helical" evidence="9">
    <location>
        <begin position="77"/>
        <end position="93"/>
    </location>
</feature>
<feature type="transmembrane region" description="Helical" evidence="9">
    <location>
        <begin position="269"/>
        <end position="287"/>
    </location>
</feature>